<reference evidence="3" key="1">
    <citation type="submission" date="2015-03" db="EMBL/GenBank/DDBJ databases">
        <authorList>
            <consortium name="Pathogen Informatics"/>
        </authorList>
    </citation>
    <scope>NUCLEOTIDE SEQUENCE [LARGE SCALE GENOMIC DNA]</scope>
    <source>
        <strain evidence="3">N09902308</strain>
    </source>
</reference>
<gene>
    <name evidence="2" type="ORF">ERS007739_04976</name>
</gene>
<protein>
    <submittedName>
        <fullName evidence="2">Uncharacterized protein</fullName>
    </submittedName>
</protein>
<accession>A0A916LGC8</accession>
<feature type="compositionally biased region" description="Low complexity" evidence="1">
    <location>
        <begin position="1"/>
        <end position="18"/>
    </location>
</feature>
<proteinExistence type="predicted"/>
<dbReference type="EMBL" id="CSBK01003488">
    <property type="protein sequence ID" value="CPA96302.1"/>
    <property type="molecule type" value="Genomic_DNA"/>
</dbReference>
<dbReference type="AlphaFoldDB" id="A0A916LGC8"/>
<evidence type="ECO:0000313" key="2">
    <source>
        <dbReference type="EMBL" id="CPA96302.1"/>
    </source>
</evidence>
<feature type="region of interest" description="Disordered" evidence="1">
    <location>
        <begin position="80"/>
        <end position="118"/>
    </location>
</feature>
<feature type="region of interest" description="Disordered" evidence="1">
    <location>
        <begin position="1"/>
        <end position="27"/>
    </location>
</feature>
<sequence length="118" mass="11726">MRKTPQPSSSPAPAATSAGKRVAPCTATANRAIPHAATPAKYPSAETAIQIAVGATATNGAVRRAICSLASTRTAISTAAAALDPTSRHTSPAQPPPRSPIRSSQTNVSSAPGGCPET</sequence>
<dbReference type="Proteomes" id="UP000039021">
    <property type="component" value="Unassembled WGS sequence"/>
</dbReference>
<organism evidence="2 3">
    <name type="scientific">Mycobacterium tuberculosis</name>
    <dbReference type="NCBI Taxonomy" id="1773"/>
    <lineage>
        <taxon>Bacteria</taxon>
        <taxon>Bacillati</taxon>
        <taxon>Actinomycetota</taxon>
        <taxon>Actinomycetes</taxon>
        <taxon>Mycobacteriales</taxon>
        <taxon>Mycobacteriaceae</taxon>
        <taxon>Mycobacterium</taxon>
        <taxon>Mycobacterium tuberculosis complex</taxon>
    </lineage>
</organism>
<name>A0A916LGC8_MYCTX</name>
<evidence type="ECO:0000313" key="3">
    <source>
        <dbReference type="Proteomes" id="UP000039021"/>
    </source>
</evidence>
<comment type="caution">
    <text evidence="2">The sequence shown here is derived from an EMBL/GenBank/DDBJ whole genome shotgun (WGS) entry which is preliminary data.</text>
</comment>
<evidence type="ECO:0000256" key="1">
    <source>
        <dbReference type="SAM" id="MobiDB-lite"/>
    </source>
</evidence>